<gene>
    <name evidence="1" type="ORF">SR858_09835</name>
</gene>
<dbReference type="GeneID" id="43162479"/>
<dbReference type="EMBL" id="CP140152">
    <property type="protein sequence ID" value="WQH06599.1"/>
    <property type="molecule type" value="Genomic_DNA"/>
</dbReference>
<proteinExistence type="predicted"/>
<dbReference type="Proteomes" id="UP001326110">
    <property type="component" value="Chromosome"/>
</dbReference>
<keyword evidence="2" id="KW-1185">Reference proteome</keyword>
<evidence type="ECO:0000313" key="1">
    <source>
        <dbReference type="EMBL" id="WQH06599.1"/>
    </source>
</evidence>
<name>A0ABZ0Y3I2_9BURK</name>
<accession>A0ABZ0Y3I2</accession>
<sequence length="83" mass="9147">MPNGQIALARKPDYLDCATVELASLVEALRIAITGKSWRDVLCMLQNKKLSLAKHLAYWKHFAIMVRQGYARQADASAGISAS</sequence>
<protein>
    <submittedName>
        <fullName evidence="1">Uncharacterized protein</fullName>
    </submittedName>
</protein>
<evidence type="ECO:0000313" key="2">
    <source>
        <dbReference type="Proteomes" id="UP001326110"/>
    </source>
</evidence>
<organism evidence="1 2">
    <name type="scientific">Duganella zoogloeoides</name>
    <dbReference type="NCBI Taxonomy" id="75659"/>
    <lineage>
        <taxon>Bacteria</taxon>
        <taxon>Pseudomonadati</taxon>
        <taxon>Pseudomonadota</taxon>
        <taxon>Betaproteobacteria</taxon>
        <taxon>Burkholderiales</taxon>
        <taxon>Oxalobacteraceae</taxon>
        <taxon>Telluria group</taxon>
        <taxon>Duganella</taxon>
    </lineage>
</organism>
<reference evidence="1 2" key="1">
    <citation type="submission" date="2023-11" db="EMBL/GenBank/DDBJ databases">
        <title>MicrobeMod: A computational toolkit for identifying prokaryotic methylation and restriction-modification with nanopore sequencing.</title>
        <authorList>
            <person name="Crits-Christoph A."/>
            <person name="Kang S.C."/>
            <person name="Lee H."/>
            <person name="Ostrov N."/>
        </authorList>
    </citation>
    <scope>NUCLEOTIDE SEQUENCE [LARGE SCALE GENOMIC DNA]</scope>
    <source>
        <strain evidence="1 2">ATCC 25935</strain>
    </source>
</reference>
<dbReference type="RefSeq" id="WP_019920605.1">
    <property type="nucleotide sequence ID" value="NZ_CP140152.1"/>
</dbReference>